<keyword evidence="3" id="KW-1185">Reference proteome</keyword>
<dbReference type="Proteomes" id="UP000192731">
    <property type="component" value="Unassembled WGS sequence"/>
</dbReference>
<keyword evidence="1" id="KW-0472">Membrane</keyword>
<dbReference type="EMBL" id="FWWT01000016">
    <property type="protein sequence ID" value="SMB89736.1"/>
    <property type="molecule type" value="Genomic_DNA"/>
</dbReference>
<sequence length="37" mass="4157">MEFMLGLVYVATAATYIGVGVMVYGWVKHGRKEHSVR</sequence>
<proteinExistence type="predicted"/>
<protein>
    <submittedName>
        <fullName evidence="2">Uncharacterized protein</fullName>
    </submittedName>
</protein>
<keyword evidence="1" id="KW-1133">Transmembrane helix</keyword>
<name>A0A1W1V8Z7_DESTI</name>
<keyword evidence="1" id="KW-0812">Transmembrane</keyword>
<accession>A0A1W1V8Z7</accession>
<dbReference type="STRING" id="656914.SAMN00017405_0653"/>
<evidence type="ECO:0000256" key="1">
    <source>
        <dbReference type="SAM" id="Phobius"/>
    </source>
</evidence>
<gene>
    <name evidence="2" type="ORF">SAMN00017405_0653</name>
</gene>
<dbReference type="AlphaFoldDB" id="A0A1W1V8Z7"/>
<reference evidence="2 3" key="1">
    <citation type="submission" date="2017-04" db="EMBL/GenBank/DDBJ databases">
        <authorList>
            <person name="Afonso C.L."/>
            <person name="Miller P.J."/>
            <person name="Scott M.A."/>
            <person name="Spackman E."/>
            <person name="Goraichik I."/>
            <person name="Dimitrov K.M."/>
            <person name="Suarez D.L."/>
            <person name="Swayne D.E."/>
        </authorList>
    </citation>
    <scope>NUCLEOTIDE SEQUENCE [LARGE SCALE GENOMIC DNA]</scope>
    <source>
        <strain evidence="2 3">DSM 11270</strain>
    </source>
</reference>
<evidence type="ECO:0000313" key="2">
    <source>
        <dbReference type="EMBL" id="SMB89736.1"/>
    </source>
</evidence>
<organism evidence="2 3">
    <name type="scientific">Desulfonispora thiosulfatigenes DSM 11270</name>
    <dbReference type="NCBI Taxonomy" id="656914"/>
    <lineage>
        <taxon>Bacteria</taxon>
        <taxon>Bacillati</taxon>
        <taxon>Bacillota</taxon>
        <taxon>Clostridia</taxon>
        <taxon>Eubacteriales</taxon>
        <taxon>Peptococcaceae</taxon>
        <taxon>Desulfonispora</taxon>
    </lineage>
</organism>
<evidence type="ECO:0000313" key="3">
    <source>
        <dbReference type="Proteomes" id="UP000192731"/>
    </source>
</evidence>
<feature type="transmembrane region" description="Helical" evidence="1">
    <location>
        <begin position="6"/>
        <end position="27"/>
    </location>
</feature>